<evidence type="ECO:0000313" key="1">
    <source>
        <dbReference type="EMBL" id="EIW74198.1"/>
    </source>
</evidence>
<dbReference type="InterPro" id="IPR029062">
    <property type="entry name" value="Class_I_gatase-like"/>
</dbReference>
<dbReference type="AlphaFoldDB" id="R7SDG7"/>
<dbReference type="GeneID" id="19211048"/>
<keyword evidence="2" id="KW-1185">Reference proteome</keyword>
<evidence type="ECO:0000313" key="2">
    <source>
        <dbReference type="Proteomes" id="UP000053558"/>
    </source>
</evidence>
<dbReference type="Gene3D" id="3.40.50.880">
    <property type="match status" value="1"/>
</dbReference>
<proteinExistence type="predicted"/>
<dbReference type="RefSeq" id="XP_007775565.1">
    <property type="nucleotide sequence ID" value="XM_007777375.1"/>
</dbReference>
<accession>R7SDG7</accession>
<reference evidence="2" key="1">
    <citation type="journal article" date="2012" name="Science">
        <title>The Paleozoic origin of enzymatic lignin decomposition reconstructed from 31 fungal genomes.</title>
        <authorList>
            <person name="Floudas D."/>
            <person name="Binder M."/>
            <person name="Riley R."/>
            <person name="Barry K."/>
            <person name="Blanchette R.A."/>
            <person name="Henrissat B."/>
            <person name="Martinez A.T."/>
            <person name="Otillar R."/>
            <person name="Spatafora J.W."/>
            <person name="Yadav J.S."/>
            <person name="Aerts A."/>
            <person name="Benoit I."/>
            <person name="Boyd A."/>
            <person name="Carlson A."/>
            <person name="Copeland A."/>
            <person name="Coutinho P.M."/>
            <person name="de Vries R.P."/>
            <person name="Ferreira P."/>
            <person name="Findley K."/>
            <person name="Foster B."/>
            <person name="Gaskell J."/>
            <person name="Glotzer D."/>
            <person name="Gorecki P."/>
            <person name="Heitman J."/>
            <person name="Hesse C."/>
            <person name="Hori C."/>
            <person name="Igarashi K."/>
            <person name="Jurgens J.A."/>
            <person name="Kallen N."/>
            <person name="Kersten P."/>
            <person name="Kohler A."/>
            <person name="Kuees U."/>
            <person name="Kumar T.K.A."/>
            <person name="Kuo A."/>
            <person name="LaButti K."/>
            <person name="Larrondo L.F."/>
            <person name="Lindquist E."/>
            <person name="Ling A."/>
            <person name="Lombard V."/>
            <person name="Lucas S."/>
            <person name="Lundell T."/>
            <person name="Martin R."/>
            <person name="McLaughlin D.J."/>
            <person name="Morgenstern I."/>
            <person name="Morin E."/>
            <person name="Murat C."/>
            <person name="Nagy L.G."/>
            <person name="Nolan M."/>
            <person name="Ohm R.A."/>
            <person name="Patyshakuliyeva A."/>
            <person name="Rokas A."/>
            <person name="Ruiz-Duenas F.J."/>
            <person name="Sabat G."/>
            <person name="Salamov A."/>
            <person name="Samejima M."/>
            <person name="Schmutz J."/>
            <person name="Slot J.C."/>
            <person name="St John F."/>
            <person name="Stenlid J."/>
            <person name="Sun H."/>
            <person name="Sun S."/>
            <person name="Syed K."/>
            <person name="Tsang A."/>
            <person name="Wiebenga A."/>
            <person name="Young D."/>
            <person name="Pisabarro A."/>
            <person name="Eastwood D.C."/>
            <person name="Martin F."/>
            <person name="Cullen D."/>
            <person name="Grigoriev I.V."/>
            <person name="Hibbett D.S."/>
        </authorList>
    </citation>
    <scope>NUCLEOTIDE SEQUENCE [LARGE SCALE GENOMIC DNA]</scope>
    <source>
        <strain evidence="2">RWD-64-598 SS2</strain>
    </source>
</reference>
<gene>
    <name evidence="1" type="ORF">CONPUDRAFT_85948</name>
</gene>
<dbReference type="PANTHER" id="PTHR43130:SF3">
    <property type="entry name" value="HTH-TYPE TRANSCRIPTIONAL REGULATOR RV1931C"/>
    <property type="match status" value="1"/>
</dbReference>
<dbReference type="SUPFAM" id="SSF52317">
    <property type="entry name" value="Class I glutamine amidotransferase-like"/>
    <property type="match status" value="1"/>
</dbReference>
<dbReference type="OMA" id="LVEFITC"/>
<dbReference type="InterPro" id="IPR052158">
    <property type="entry name" value="INH-QAR"/>
</dbReference>
<dbReference type="OrthoDB" id="543156at2759"/>
<dbReference type="EMBL" id="JH711593">
    <property type="protein sequence ID" value="EIW74198.1"/>
    <property type="molecule type" value="Genomic_DNA"/>
</dbReference>
<dbReference type="Proteomes" id="UP000053558">
    <property type="component" value="Unassembled WGS sequence"/>
</dbReference>
<protein>
    <submittedName>
        <fullName evidence="1">DJ-1 PfpI family protein</fullName>
    </submittedName>
</protein>
<organism evidence="1 2">
    <name type="scientific">Coniophora puteana (strain RWD-64-598)</name>
    <name type="common">Brown rot fungus</name>
    <dbReference type="NCBI Taxonomy" id="741705"/>
    <lineage>
        <taxon>Eukaryota</taxon>
        <taxon>Fungi</taxon>
        <taxon>Dikarya</taxon>
        <taxon>Basidiomycota</taxon>
        <taxon>Agaricomycotina</taxon>
        <taxon>Agaricomycetes</taxon>
        <taxon>Agaricomycetidae</taxon>
        <taxon>Boletales</taxon>
        <taxon>Coniophorineae</taxon>
        <taxon>Coniophoraceae</taxon>
        <taxon>Coniophora</taxon>
    </lineage>
</organism>
<name>R7SDG7_CONPW</name>
<sequence>MSAQSTTIPVLILVFPEFNTLDVNGPLEVLRNTYLKTQPTNFSITVAAADEHTTAGEDIIIKRHISLPEALSSISSYSILIVPGASPSAILPHLKPGDPHFAALLDVCEAFSRLGPVADGTERTLLSICTGALMLGYHGLFDGLRATTHFMVFDKLRELCADYAERNPGAKGTVVVPQSGGEPVRWVDAGLNNHGVRVVSAGGVSCGMDATLFVLSERLGRATALKVAGVMEYAWRENV</sequence>
<dbReference type="eggNOG" id="ENOG502S3DI">
    <property type="taxonomic scope" value="Eukaryota"/>
</dbReference>
<dbReference type="KEGG" id="cput:CONPUDRAFT_85948"/>
<dbReference type="PANTHER" id="PTHR43130">
    <property type="entry name" value="ARAC-FAMILY TRANSCRIPTIONAL REGULATOR"/>
    <property type="match status" value="1"/>
</dbReference>